<protein>
    <submittedName>
        <fullName evidence="1">Putative ATP-grasp superfamily ATP-dependent carboligase</fullName>
    </submittedName>
</protein>
<accession>A0A2T0LRR6</accession>
<dbReference type="InterPro" id="IPR008492">
    <property type="entry name" value="Rv2714-like"/>
</dbReference>
<keyword evidence="1" id="KW-0436">Ligase</keyword>
<dbReference type="EMBL" id="PVNH01000008">
    <property type="protein sequence ID" value="PRX46187.1"/>
    <property type="molecule type" value="Genomic_DNA"/>
</dbReference>
<dbReference type="Pfam" id="PF09754">
    <property type="entry name" value="PAC2"/>
    <property type="match status" value="1"/>
</dbReference>
<sequence length="305" mass="33410">MPDPEELYEVDSDVPVLDGAVLLHHLDGFVDAGSAGNAVAEHLTSELGGRVVARFDVDRLIDYRSRRPPMIFATDHWASYQAPELVIRLLHDHEHTPFLLLTGPEPDREWELTVAAVRSLVERWGVRLTVGFQGIPMGVPHTRPLGVTAHATRSELVGGFRPLFNRMQIPGSLSALLELRLGEAGHDAMGFAAHVPHYLAQATYPAAALTLLDSIERSTGLDLPKDALRDAARHTDAEVERQVADSEEVADVVRALEQQYDAFAAASGRESLLADPEQLPTAEELGSEFERFLAEQQGRPDPGES</sequence>
<reference evidence="1 2" key="1">
    <citation type="submission" date="2018-03" db="EMBL/GenBank/DDBJ databases">
        <title>Genomic Encyclopedia of Type Strains, Phase III (KMG-III): the genomes of soil and plant-associated and newly described type strains.</title>
        <authorList>
            <person name="Whitman W."/>
        </authorList>
    </citation>
    <scope>NUCLEOTIDE SEQUENCE [LARGE SCALE GENOMIC DNA]</scope>
    <source>
        <strain evidence="1 2">CGMCC 4.7125</strain>
    </source>
</reference>
<dbReference type="Gene3D" id="3.40.50.10900">
    <property type="entry name" value="PAC-like subunit"/>
    <property type="match status" value="1"/>
</dbReference>
<dbReference type="Proteomes" id="UP000238362">
    <property type="component" value="Unassembled WGS sequence"/>
</dbReference>
<proteinExistence type="predicted"/>
<dbReference type="GO" id="GO:0016874">
    <property type="term" value="F:ligase activity"/>
    <property type="evidence" value="ECO:0007669"/>
    <property type="project" value="UniProtKB-KW"/>
</dbReference>
<organism evidence="1 2">
    <name type="scientific">Prauserella shujinwangii</name>
    <dbReference type="NCBI Taxonomy" id="1453103"/>
    <lineage>
        <taxon>Bacteria</taxon>
        <taxon>Bacillati</taxon>
        <taxon>Actinomycetota</taxon>
        <taxon>Actinomycetes</taxon>
        <taxon>Pseudonocardiales</taxon>
        <taxon>Pseudonocardiaceae</taxon>
        <taxon>Prauserella</taxon>
    </lineage>
</organism>
<dbReference type="InterPro" id="IPR019151">
    <property type="entry name" value="Proteasome_assmbl_chaperone_2"/>
</dbReference>
<dbReference type="InterPro" id="IPR038389">
    <property type="entry name" value="PSMG2_sf"/>
</dbReference>
<dbReference type="RefSeq" id="WP_106180487.1">
    <property type="nucleotide sequence ID" value="NZ_PVNH01000008.1"/>
</dbReference>
<comment type="caution">
    <text evidence="1">The sequence shown here is derived from an EMBL/GenBank/DDBJ whole genome shotgun (WGS) entry which is preliminary data.</text>
</comment>
<dbReference type="OrthoDB" id="3733464at2"/>
<dbReference type="AlphaFoldDB" id="A0A2T0LRR6"/>
<name>A0A2T0LRR6_9PSEU</name>
<evidence type="ECO:0000313" key="2">
    <source>
        <dbReference type="Proteomes" id="UP000238362"/>
    </source>
</evidence>
<evidence type="ECO:0000313" key="1">
    <source>
        <dbReference type="EMBL" id="PRX46187.1"/>
    </source>
</evidence>
<keyword evidence="2" id="KW-1185">Reference proteome</keyword>
<dbReference type="SUPFAM" id="SSF159659">
    <property type="entry name" value="Cgl1923-like"/>
    <property type="match status" value="1"/>
</dbReference>
<dbReference type="Gene3D" id="1.10.287.100">
    <property type="match status" value="1"/>
</dbReference>
<dbReference type="PIRSF" id="PIRSF028754">
    <property type="entry name" value="UCP028754"/>
    <property type="match status" value="1"/>
</dbReference>
<gene>
    <name evidence="1" type="ORF">B0I33_108338</name>
</gene>